<evidence type="ECO:0000256" key="2">
    <source>
        <dbReference type="SAM" id="Phobius"/>
    </source>
</evidence>
<evidence type="ECO:0000313" key="4">
    <source>
        <dbReference type="Proteomes" id="UP001056384"/>
    </source>
</evidence>
<dbReference type="AlphaFoldDB" id="A0A9Q9ENE2"/>
<name>A0A9Q9ENE2_9PEZI</name>
<protein>
    <submittedName>
        <fullName evidence="3">Uncharacterized protein</fullName>
    </submittedName>
</protein>
<organism evidence="3 4">
    <name type="scientific">Septoria linicola</name>
    <dbReference type="NCBI Taxonomy" id="215465"/>
    <lineage>
        <taxon>Eukaryota</taxon>
        <taxon>Fungi</taxon>
        <taxon>Dikarya</taxon>
        <taxon>Ascomycota</taxon>
        <taxon>Pezizomycotina</taxon>
        <taxon>Dothideomycetes</taxon>
        <taxon>Dothideomycetidae</taxon>
        <taxon>Mycosphaerellales</taxon>
        <taxon>Mycosphaerellaceae</taxon>
        <taxon>Septoria</taxon>
    </lineage>
</organism>
<dbReference type="PANTHER" id="PTHR37576">
    <property type="entry name" value="DEFECT AT LOW TEMPERATURE PROTEIN 1"/>
    <property type="match status" value="1"/>
</dbReference>
<keyword evidence="4" id="KW-1185">Reference proteome</keyword>
<gene>
    <name evidence="3" type="ORF">Slin15195_G102890</name>
</gene>
<dbReference type="Proteomes" id="UP001056384">
    <property type="component" value="Chromosome 9"/>
</dbReference>
<dbReference type="EMBL" id="CP099426">
    <property type="protein sequence ID" value="USW56970.1"/>
    <property type="molecule type" value="Genomic_DNA"/>
</dbReference>
<proteinExistence type="predicted"/>
<feature type="region of interest" description="Disordered" evidence="1">
    <location>
        <begin position="1"/>
        <end position="42"/>
    </location>
</feature>
<feature type="transmembrane region" description="Helical" evidence="2">
    <location>
        <begin position="599"/>
        <end position="623"/>
    </location>
</feature>
<keyword evidence="2" id="KW-0812">Transmembrane</keyword>
<evidence type="ECO:0000256" key="1">
    <source>
        <dbReference type="SAM" id="MobiDB-lite"/>
    </source>
</evidence>
<dbReference type="InterPro" id="IPR021514">
    <property type="entry name" value="DUF3176"/>
</dbReference>
<reference evidence="3" key="1">
    <citation type="submission" date="2022-06" db="EMBL/GenBank/DDBJ databases">
        <title>Complete genome sequences of two strains of the flax pathogen Septoria linicola.</title>
        <authorList>
            <person name="Lapalu N."/>
            <person name="Simon A."/>
            <person name="Demenou B."/>
            <person name="Paumier D."/>
            <person name="Guillot M.-P."/>
            <person name="Gout L."/>
            <person name="Valade R."/>
        </authorList>
    </citation>
    <scope>NUCLEOTIDE SEQUENCE</scope>
    <source>
        <strain evidence="3">SE15195</strain>
    </source>
</reference>
<keyword evidence="2" id="KW-0472">Membrane</keyword>
<dbReference type="PANTHER" id="PTHR37576:SF2">
    <property type="entry name" value="DEFECT AT LOW TEMPERATURE PROTEIN 1"/>
    <property type="match status" value="1"/>
</dbReference>
<accession>A0A9Q9ENE2</accession>
<feature type="transmembrane region" description="Helical" evidence="2">
    <location>
        <begin position="59"/>
        <end position="82"/>
    </location>
</feature>
<sequence>MERGPITYAGPVEDYSEKKQPTTYTTPVTPTEDDLEKNDNSDANSHAHWQPGFIAQFPWLGLGALGGVILCLIASVIVLICSNKQSQTRIVGHRGWPKAVAPNVLISIFNSVANICFGIAISNGVAIAWWRRALKGGTIKDLNQSWQFSSSVKEIALSGKAFNIIALTALVAKMTLIDSTLLQKSIGTYTQTDPVGLLRNSTWGYINETFPITGAGVESAENGAGIQSWFNADLNIWQTGGGVFPNQFKTYDRENGQKRNPLTRKMKTADAIKMATMYLDLTGTGFAFVCEKSDYSEAPIDSSKLLFYDRNPVTGDIYQPNATNFTLYNQQLYGVDFRVHHSDSSISDAPDAWKNNTDYIIMTVLSSDATDEGMNTSAPTCAGTLYSKICRLRPAKVVYPVELTQRGNELDWTADLATDQNSTIFYEYNTTGLQQNYHTIKSYQNISDTINGVLAYTSGAETIGDNTLGGIASGLNSYLGGYAWLSRTESGIGYRMNATGSAQSYLSNTPGALGCGYQYGWPLDGGANLLGDDESDAGAGKRASKSRFLDPGIIGAINSIMFALSTDVGGSDPANDYEPTYDGFDARVWKDTIHYKSNYWYMGGAIASTIICILCVLPSYWGFWQLGRKVTLGPFEIAAAFRAPNLNHPTAANAPVEKLIEEVGDRRVQFGHIVNGTDAGRIGVAEPENVERVKPKIGVAGEEIRGRLAQTFSRKHVTEMRDA</sequence>
<evidence type="ECO:0000313" key="3">
    <source>
        <dbReference type="EMBL" id="USW56970.1"/>
    </source>
</evidence>
<dbReference type="Pfam" id="PF11374">
    <property type="entry name" value="DUF3176"/>
    <property type="match status" value="1"/>
</dbReference>
<feature type="compositionally biased region" description="Low complexity" evidence="1">
    <location>
        <begin position="21"/>
        <end position="30"/>
    </location>
</feature>
<keyword evidence="2" id="KW-1133">Transmembrane helix</keyword>
<feature type="transmembrane region" description="Helical" evidence="2">
    <location>
        <begin position="103"/>
        <end position="130"/>
    </location>
</feature>